<name>A0ABX5P431_9PROT</name>
<reference evidence="1 2" key="1">
    <citation type="submission" date="2018-02" db="EMBL/GenBank/DDBJ databases">
        <authorList>
            <person name="Skraban J."/>
            <person name="Trcek J."/>
        </authorList>
    </citation>
    <scope>NUCLEOTIDE SEQUENCE [LARGE SCALE GENOMIC DNA]</scope>
    <source>
        <strain evidence="1 2">AV446</strain>
    </source>
</reference>
<evidence type="ECO:0000313" key="1">
    <source>
        <dbReference type="EMBL" id="PYD48535.1"/>
    </source>
</evidence>
<dbReference type="EMBL" id="PRCW01000031">
    <property type="protein sequence ID" value="PYD48535.1"/>
    <property type="molecule type" value="Genomic_DNA"/>
</dbReference>
<organism evidence="1 2">
    <name type="scientific">Novacetimonas pomaceti</name>
    <dbReference type="NCBI Taxonomy" id="2021998"/>
    <lineage>
        <taxon>Bacteria</taxon>
        <taxon>Pseudomonadati</taxon>
        <taxon>Pseudomonadota</taxon>
        <taxon>Alphaproteobacteria</taxon>
        <taxon>Acetobacterales</taxon>
        <taxon>Acetobacteraceae</taxon>
        <taxon>Novacetimonas</taxon>
    </lineage>
</organism>
<accession>A0ABX5P431</accession>
<protein>
    <submittedName>
        <fullName evidence="1">Uncharacterized protein</fullName>
    </submittedName>
</protein>
<proteinExistence type="predicted"/>
<gene>
    <name evidence="1" type="ORF">C3920_04355</name>
</gene>
<evidence type="ECO:0000313" key="2">
    <source>
        <dbReference type="Proteomes" id="UP000248116"/>
    </source>
</evidence>
<dbReference type="Proteomes" id="UP000248116">
    <property type="component" value="Unassembled WGS sequence"/>
</dbReference>
<sequence>MTGAVTMDGHGHVLADLPFQRNIWSGRSCQGTHGVRHAMPGNIMFINPVSCGGGINNYIK</sequence>
<comment type="caution">
    <text evidence="1">The sequence shown here is derived from an EMBL/GenBank/DDBJ whole genome shotgun (WGS) entry which is preliminary data.</text>
</comment>
<keyword evidence="2" id="KW-1185">Reference proteome</keyword>